<accession>A0AAD6X148</accession>
<keyword evidence="4" id="KW-1185">Reference proteome</keyword>
<feature type="transmembrane region" description="Helical" evidence="1">
    <location>
        <begin position="163"/>
        <end position="188"/>
    </location>
</feature>
<keyword evidence="1" id="KW-0812">Transmembrane</keyword>
<sequence>MKFFSSSLLVLGLSLFTAANPVPAESRDAAIAIRDTVPNASVAPLTLYSVFQILNVAVKAITPGLSAIPAGEGPQGQAGEVAPLIEALIVALNNATSQLSALPAGDMGGADADIANLVEEILDDVNTALNGLVPKLGLDGLLTPLDVALTGLLTTLGGILPPVLALVGAVLIPVGGLVGSLLAGLGLATA</sequence>
<keyword evidence="2" id="KW-0732">Signal</keyword>
<feature type="chain" id="PRO_5042166802" evidence="2">
    <location>
        <begin position="20"/>
        <end position="190"/>
    </location>
</feature>
<dbReference type="Proteomes" id="UP001218188">
    <property type="component" value="Unassembled WGS sequence"/>
</dbReference>
<protein>
    <submittedName>
        <fullName evidence="3">Uncharacterized protein</fullName>
    </submittedName>
</protein>
<evidence type="ECO:0000313" key="3">
    <source>
        <dbReference type="EMBL" id="KAJ7031955.1"/>
    </source>
</evidence>
<evidence type="ECO:0000256" key="2">
    <source>
        <dbReference type="SAM" id="SignalP"/>
    </source>
</evidence>
<feature type="signal peptide" evidence="2">
    <location>
        <begin position="1"/>
        <end position="19"/>
    </location>
</feature>
<proteinExistence type="predicted"/>
<organism evidence="3 4">
    <name type="scientific">Mycena alexandri</name>
    <dbReference type="NCBI Taxonomy" id="1745969"/>
    <lineage>
        <taxon>Eukaryota</taxon>
        <taxon>Fungi</taxon>
        <taxon>Dikarya</taxon>
        <taxon>Basidiomycota</taxon>
        <taxon>Agaricomycotina</taxon>
        <taxon>Agaricomycetes</taxon>
        <taxon>Agaricomycetidae</taxon>
        <taxon>Agaricales</taxon>
        <taxon>Marasmiineae</taxon>
        <taxon>Mycenaceae</taxon>
        <taxon>Mycena</taxon>
    </lineage>
</organism>
<dbReference type="AlphaFoldDB" id="A0AAD6X148"/>
<keyword evidence="1" id="KW-1133">Transmembrane helix</keyword>
<gene>
    <name evidence="3" type="ORF">C8F04DRAFT_1396875</name>
</gene>
<evidence type="ECO:0000256" key="1">
    <source>
        <dbReference type="SAM" id="Phobius"/>
    </source>
</evidence>
<dbReference type="EMBL" id="JARJCM010000077">
    <property type="protein sequence ID" value="KAJ7031955.1"/>
    <property type="molecule type" value="Genomic_DNA"/>
</dbReference>
<keyword evidence="1" id="KW-0472">Membrane</keyword>
<evidence type="ECO:0000313" key="4">
    <source>
        <dbReference type="Proteomes" id="UP001218188"/>
    </source>
</evidence>
<comment type="caution">
    <text evidence="3">The sequence shown here is derived from an EMBL/GenBank/DDBJ whole genome shotgun (WGS) entry which is preliminary data.</text>
</comment>
<reference evidence="3" key="1">
    <citation type="submission" date="2023-03" db="EMBL/GenBank/DDBJ databases">
        <title>Massive genome expansion in bonnet fungi (Mycena s.s.) driven by repeated elements and novel gene families across ecological guilds.</title>
        <authorList>
            <consortium name="Lawrence Berkeley National Laboratory"/>
            <person name="Harder C.B."/>
            <person name="Miyauchi S."/>
            <person name="Viragh M."/>
            <person name="Kuo A."/>
            <person name="Thoen E."/>
            <person name="Andreopoulos B."/>
            <person name="Lu D."/>
            <person name="Skrede I."/>
            <person name="Drula E."/>
            <person name="Henrissat B."/>
            <person name="Morin E."/>
            <person name="Kohler A."/>
            <person name="Barry K."/>
            <person name="LaButti K."/>
            <person name="Morin E."/>
            <person name="Salamov A."/>
            <person name="Lipzen A."/>
            <person name="Mereny Z."/>
            <person name="Hegedus B."/>
            <person name="Baldrian P."/>
            <person name="Stursova M."/>
            <person name="Weitz H."/>
            <person name="Taylor A."/>
            <person name="Grigoriev I.V."/>
            <person name="Nagy L.G."/>
            <person name="Martin F."/>
            <person name="Kauserud H."/>
        </authorList>
    </citation>
    <scope>NUCLEOTIDE SEQUENCE</scope>
    <source>
        <strain evidence="3">CBHHK200</strain>
    </source>
</reference>
<name>A0AAD6X148_9AGAR</name>